<evidence type="ECO:0000256" key="1">
    <source>
        <dbReference type="ARBA" id="ARBA00022801"/>
    </source>
</evidence>
<dbReference type="SUPFAM" id="SSF63829">
    <property type="entry name" value="Calcium-dependent phosphotriesterase"/>
    <property type="match status" value="1"/>
</dbReference>
<dbReference type="Pfam" id="PF08450">
    <property type="entry name" value="SGL"/>
    <property type="match status" value="1"/>
</dbReference>
<protein>
    <submittedName>
        <fullName evidence="3">SMP-30/gluconolactonase/LRE family protein</fullName>
    </submittedName>
</protein>
<reference evidence="4" key="1">
    <citation type="journal article" date="2019" name="Int. J. Syst. Evol. Microbiol.">
        <title>The Global Catalogue of Microorganisms (GCM) 10K type strain sequencing project: providing services to taxonomists for standard genome sequencing and annotation.</title>
        <authorList>
            <consortium name="The Broad Institute Genomics Platform"/>
            <consortium name="The Broad Institute Genome Sequencing Center for Infectious Disease"/>
            <person name="Wu L."/>
            <person name="Ma J."/>
        </authorList>
    </citation>
    <scope>NUCLEOTIDE SEQUENCE [LARGE SCALE GENOMIC DNA]</scope>
    <source>
        <strain evidence="4">CCUG 60023</strain>
    </source>
</reference>
<proteinExistence type="predicted"/>
<evidence type="ECO:0000259" key="2">
    <source>
        <dbReference type="Pfam" id="PF08450"/>
    </source>
</evidence>
<dbReference type="EMBL" id="JBHTJV010000010">
    <property type="protein sequence ID" value="MFD0917162.1"/>
    <property type="molecule type" value="Genomic_DNA"/>
</dbReference>
<evidence type="ECO:0000313" key="3">
    <source>
        <dbReference type="EMBL" id="MFD0917162.1"/>
    </source>
</evidence>
<dbReference type="PANTHER" id="PTHR47572">
    <property type="entry name" value="LIPOPROTEIN-RELATED"/>
    <property type="match status" value="1"/>
</dbReference>
<name>A0ABW3FF96_9HYPH</name>
<gene>
    <name evidence="3" type="ORF">ACFQ14_12150</name>
</gene>
<dbReference type="InterPro" id="IPR011042">
    <property type="entry name" value="6-blade_b-propeller_TolB-like"/>
</dbReference>
<dbReference type="PANTHER" id="PTHR47572:SF4">
    <property type="entry name" value="LACTONASE DRP35"/>
    <property type="match status" value="1"/>
</dbReference>
<comment type="caution">
    <text evidence="3">The sequence shown here is derived from an EMBL/GenBank/DDBJ whole genome shotgun (WGS) entry which is preliminary data.</text>
</comment>
<organism evidence="3 4">
    <name type="scientific">Pseudahrensia aquimaris</name>
    <dbReference type="NCBI Taxonomy" id="744461"/>
    <lineage>
        <taxon>Bacteria</taxon>
        <taxon>Pseudomonadati</taxon>
        <taxon>Pseudomonadota</taxon>
        <taxon>Alphaproteobacteria</taxon>
        <taxon>Hyphomicrobiales</taxon>
        <taxon>Ahrensiaceae</taxon>
        <taxon>Pseudahrensia</taxon>
    </lineage>
</organism>
<dbReference type="Proteomes" id="UP001597101">
    <property type="component" value="Unassembled WGS sequence"/>
</dbReference>
<dbReference type="InterPro" id="IPR013658">
    <property type="entry name" value="SGL"/>
</dbReference>
<evidence type="ECO:0000313" key="4">
    <source>
        <dbReference type="Proteomes" id="UP001597101"/>
    </source>
</evidence>
<keyword evidence="1" id="KW-0378">Hydrolase</keyword>
<dbReference type="RefSeq" id="WP_377213023.1">
    <property type="nucleotide sequence ID" value="NZ_JBHTJV010000010.1"/>
</dbReference>
<dbReference type="InterPro" id="IPR051262">
    <property type="entry name" value="SMP-30/CGR1_Lactonase"/>
</dbReference>
<keyword evidence="4" id="KW-1185">Reference proteome</keyword>
<sequence>MTRSISYVGHRMERPECVLTTKAGDIFCSHKRFGVARICADGSQYALAQPTEIGGLPILANGIALRDDGSFLVANISDAGGLLELDADGVRLLHPCSKTDQSPPVNFVTVDDLGKVWITVSSTFSPRSLAYNRQTANGYVAVIENGEMKVVVENLAYTNECRLDYEGGWLYVAETMGQRISRIRLDEKGVHGKVELYATMPRGAFVDGIEIDSEGAVLAACIISSELIRVAPDGSQEVIVGERDDAWVDDVEAVFDAGDMGRPQLDTSPTKKLKNIASLAYRNETLDQIVCGNLLDNKLPVFEAPVSGRPPVHWNVDVPIYGEAF</sequence>
<accession>A0ABW3FF96</accession>
<dbReference type="Gene3D" id="2.120.10.30">
    <property type="entry name" value="TolB, C-terminal domain"/>
    <property type="match status" value="1"/>
</dbReference>
<feature type="domain" description="SMP-30/Gluconolactonase/LRE-like region" evidence="2">
    <location>
        <begin position="61"/>
        <end position="236"/>
    </location>
</feature>